<evidence type="ECO:0000313" key="2">
    <source>
        <dbReference type="EMBL" id="KAA8893389.1"/>
    </source>
</evidence>
<dbReference type="EMBL" id="VXIS01000451">
    <property type="protein sequence ID" value="KAA8893389.1"/>
    <property type="molecule type" value="Genomic_DNA"/>
</dbReference>
<dbReference type="Proteomes" id="UP000326924">
    <property type="component" value="Unassembled WGS sequence"/>
</dbReference>
<protein>
    <submittedName>
        <fullName evidence="2">Uncharacterized protein</fullName>
    </submittedName>
</protein>
<evidence type="ECO:0000256" key="1">
    <source>
        <dbReference type="SAM" id="MobiDB-lite"/>
    </source>
</evidence>
<comment type="caution">
    <text evidence="2">The sequence shown here is derived from an EMBL/GenBank/DDBJ whole genome shotgun (WGS) entry which is preliminary data.</text>
</comment>
<name>A0A5J5EEJ2_9PEZI</name>
<dbReference type="SUPFAM" id="SSF52540">
    <property type="entry name" value="P-loop containing nucleoside triphosphate hydrolases"/>
    <property type="match status" value="1"/>
</dbReference>
<sequence>MAPTNFFSWWSSTQHSTDSSLSVAASSSSSPPSLNPSSSSETASPSATMTSATGRCNVLMCLCPQGIFQLPMEPAMFSMATLLCVGSTDRPGCKHTLADHAPHSTNEEAASPSFENKQLATDEDDKFIIKTRFELGDSVVLRTSVVDEVIFRVCQLKFIVVRGTPAVGKTTLCRLICNRLLEGQKLPVHVLTGWEEDSVKSCGGWEQYLAKKTGIHGRQWITYPGFLLLDEAQEGHWDTELWASFFKTIAGQGGNGPFVITFSSYGSPGGGYQGLDDAKRRFNKTPMVVDRHHRISLLAEDVSENFQRIGLLYDKTEAMEAINKKSKSHKAIFQEDLAKEIYTITGGHAGAIDSLVYCLAMNCSRLYELTRQQVPISLQEARENIFSRPAELFERLQYAPFARGLPSRAVLQSTTYSALIKKIITAGGRCGAEEFADFTQTDVEKLVENGWVHTDVTGEDVEYSFASPLHMWFCEAALKSKEKSAEMPYQSPLELALEAIKRFCPAQLSGTPRAYDDKHGIFEDQWQKEFYRCLLPLLDRYVYVCPEFVVKRGKGGGRVDFQLVGTGEKWAIELVRESDRLEEHCKRFQPGGAYHSAVVSGIIDKFVILNFTTTLPKGCSFVEPDTLFHVLFKQNFRQFELVDGVTNEVKSSYALLENTILP</sequence>
<feature type="compositionally biased region" description="Basic and acidic residues" evidence="1">
    <location>
        <begin position="96"/>
        <end position="106"/>
    </location>
</feature>
<dbReference type="OrthoDB" id="2364732at2759"/>
<proteinExistence type="predicted"/>
<feature type="region of interest" description="Disordered" evidence="1">
    <location>
        <begin position="21"/>
        <end position="48"/>
    </location>
</feature>
<evidence type="ECO:0000313" key="3">
    <source>
        <dbReference type="Proteomes" id="UP000326924"/>
    </source>
</evidence>
<organism evidence="2 3">
    <name type="scientific">Sphaerosporella brunnea</name>
    <dbReference type="NCBI Taxonomy" id="1250544"/>
    <lineage>
        <taxon>Eukaryota</taxon>
        <taxon>Fungi</taxon>
        <taxon>Dikarya</taxon>
        <taxon>Ascomycota</taxon>
        <taxon>Pezizomycotina</taxon>
        <taxon>Pezizomycetes</taxon>
        <taxon>Pezizales</taxon>
        <taxon>Pyronemataceae</taxon>
        <taxon>Sphaerosporella</taxon>
    </lineage>
</organism>
<dbReference type="InterPro" id="IPR027417">
    <property type="entry name" value="P-loop_NTPase"/>
</dbReference>
<dbReference type="InParanoid" id="A0A5J5EEJ2"/>
<dbReference type="AlphaFoldDB" id="A0A5J5EEJ2"/>
<keyword evidence="3" id="KW-1185">Reference proteome</keyword>
<accession>A0A5J5EEJ2</accession>
<reference evidence="2 3" key="1">
    <citation type="submission" date="2019-09" db="EMBL/GenBank/DDBJ databases">
        <title>Draft genome of the ectomycorrhizal ascomycete Sphaerosporella brunnea.</title>
        <authorList>
            <consortium name="DOE Joint Genome Institute"/>
            <person name="Benucci G.M."/>
            <person name="Marozzi G."/>
            <person name="Antonielli L."/>
            <person name="Sanchez S."/>
            <person name="Marco P."/>
            <person name="Wang X."/>
            <person name="Falini L.B."/>
            <person name="Barry K."/>
            <person name="Haridas S."/>
            <person name="Lipzen A."/>
            <person name="Labutti K."/>
            <person name="Grigoriev I.V."/>
            <person name="Murat C."/>
            <person name="Martin F."/>
            <person name="Albertini E."/>
            <person name="Donnini D."/>
            <person name="Bonito G."/>
        </authorList>
    </citation>
    <scope>NUCLEOTIDE SEQUENCE [LARGE SCALE GENOMIC DNA]</scope>
    <source>
        <strain evidence="2 3">Sb_GMNB300</strain>
    </source>
</reference>
<feature type="region of interest" description="Disordered" evidence="1">
    <location>
        <begin position="95"/>
        <end position="115"/>
    </location>
</feature>
<gene>
    <name evidence="2" type="ORF">FN846DRAFT_979223</name>
</gene>